<dbReference type="GO" id="GO:0032543">
    <property type="term" value="P:mitochondrial translation"/>
    <property type="evidence" value="ECO:0007669"/>
    <property type="project" value="InterPro"/>
</dbReference>
<name>A0A4P9YIQ5_ROZAC</name>
<accession>A0A4P9YIQ5</accession>
<dbReference type="EMBL" id="ML005395">
    <property type="protein sequence ID" value="RKP18681.1"/>
    <property type="molecule type" value="Genomic_DNA"/>
</dbReference>
<evidence type="ECO:0000313" key="1">
    <source>
        <dbReference type="EMBL" id="RKP18681.1"/>
    </source>
</evidence>
<reference evidence="2" key="1">
    <citation type="journal article" date="2018" name="Nat. Microbiol.">
        <title>Leveraging single-cell genomics to expand the fungal tree of life.</title>
        <authorList>
            <person name="Ahrendt S.R."/>
            <person name="Quandt C.A."/>
            <person name="Ciobanu D."/>
            <person name="Clum A."/>
            <person name="Salamov A."/>
            <person name="Andreopoulos B."/>
            <person name="Cheng J.F."/>
            <person name="Woyke T."/>
            <person name="Pelin A."/>
            <person name="Henrissat B."/>
            <person name="Reynolds N.K."/>
            <person name="Benny G.L."/>
            <person name="Smith M.E."/>
            <person name="James T.Y."/>
            <person name="Grigoriev I.V."/>
        </authorList>
    </citation>
    <scope>NUCLEOTIDE SEQUENCE [LARGE SCALE GENOMIC DNA]</scope>
    <source>
        <strain evidence="2">CSF55</strain>
    </source>
</reference>
<gene>
    <name evidence="1" type="ORF">ROZALSC1DRAFT_14879</name>
</gene>
<dbReference type="SUPFAM" id="SSF52833">
    <property type="entry name" value="Thioredoxin-like"/>
    <property type="match status" value="1"/>
</dbReference>
<evidence type="ECO:0008006" key="3">
    <source>
        <dbReference type="Google" id="ProtNLM"/>
    </source>
</evidence>
<dbReference type="GO" id="GO:0003735">
    <property type="term" value="F:structural constituent of ribosome"/>
    <property type="evidence" value="ECO:0007669"/>
    <property type="project" value="InterPro"/>
</dbReference>
<evidence type="ECO:0000313" key="2">
    <source>
        <dbReference type="Proteomes" id="UP000281549"/>
    </source>
</evidence>
<dbReference type="AlphaFoldDB" id="A0A4P9YIQ5"/>
<proteinExistence type="predicted"/>
<dbReference type="Proteomes" id="UP000281549">
    <property type="component" value="Unassembled WGS sequence"/>
</dbReference>
<dbReference type="InterPro" id="IPR039927">
    <property type="entry name" value="Ribosomal_mL43"/>
</dbReference>
<protein>
    <recommendedName>
        <fullName evidence="3">Ribosomal protein/NADH dehydrogenase domain-containing protein</fullName>
    </recommendedName>
</protein>
<dbReference type="GO" id="GO:0005762">
    <property type="term" value="C:mitochondrial large ribosomal subunit"/>
    <property type="evidence" value="ECO:0007669"/>
    <property type="project" value="TreeGrafter"/>
</dbReference>
<dbReference type="InterPro" id="IPR036249">
    <property type="entry name" value="Thioredoxin-like_sf"/>
</dbReference>
<sequence>MLRDSFPRHINGLNAHIIMLQKITLRYNPHRSTSSGMNEYLSSPLFLNAAKNNPAIEFVVEPWKLGHPVIHGIYATGIEKLVDAKKMTMIEIHEALEAMTQTENRVLKKFKPGVKSLNPAIRPIW</sequence>
<dbReference type="PANTHER" id="PTHR21396:SF2">
    <property type="entry name" value="LARGE RIBOSOMAL SUBUNIT PROTEIN ML43"/>
    <property type="match status" value="1"/>
</dbReference>
<dbReference type="PANTHER" id="PTHR21396">
    <property type="entry name" value="39S RIBOSOMAL PROTEIN L43"/>
    <property type="match status" value="1"/>
</dbReference>
<dbReference type="Gene3D" id="3.40.30.10">
    <property type="entry name" value="Glutaredoxin"/>
    <property type="match status" value="1"/>
</dbReference>
<organism evidence="1 2">
    <name type="scientific">Rozella allomycis (strain CSF55)</name>
    <dbReference type="NCBI Taxonomy" id="988480"/>
    <lineage>
        <taxon>Eukaryota</taxon>
        <taxon>Fungi</taxon>
        <taxon>Fungi incertae sedis</taxon>
        <taxon>Cryptomycota</taxon>
        <taxon>Cryptomycota incertae sedis</taxon>
        <taxon>Rozella</taxon>
    </lineage>
</organism>